<keyword evidence="3" id="KW-1185">Reference proteome</keyword>
<comment type="caution">
    <text evidence="2">The sequence shown here is derived from an EMBL/GenBank/DDBJ whole genome shotgun (WGS) entry which is preliminary data.</text>
</comment>
<reference evidence="2 3" key="1">
    <citation type="submission" date="2017-12" db="EMBL/GenBank/DDBJ databases">
        <title>Comparative genomics of Botrytis spp.</title>
        <authorList>
            <person name="Valero-Jimenez C.A."/>
            <person name="Tapia P."/>
            <person name="Veloso J."/>
            <person name="Silva-Moreno E."/>
            <person name="Staats M."/>
            <person name="Valdes J.H."/>
            <person name="Van Kan J.A.L."/>
        </authorList>
    </citation>
    <scope>NUCLEOTIDE SEQUENCE [LARGE SCALE GENOMIC DNA]</scope>
    <source>
        <strain evidence="2 3">Bt9001</strain>
    </source>
</reference>
<dbReference type="Proteomes" id="UP000297777">
    <property type="component" value="Unassembled WGS sequence"/>
</dbReference>
<evidence type="ECO:0000313" key="2">
    <source>
        <dbReference type="EMBL" id="TGO19306.1"/>
    </source>
</evidence>
<name>A0A4Z1F4P3_9HELO</name>
<organism evidence="2 3">
    <name type="scientific">Botrytis tulipae</name>
    <dbReference type="NCBI Taxonomy" id="87230"/>
    <lineage>
        <taxon>Eukaryota</taxon>
        <taxon>Fungi</taxon>
        <taxon>Dikarya</taxon>
        <taxon>Ascomycota</taxon>
        <taxon>Pezizomycotina</taxon>
        <taxon>Leotiomycetes</taxon>
        <taxon>Helotiales</taxon>
        <taxon>Sclerotiniaceae</taxon>
        <taxon>Botrytis</taxon>
    </lineage>
</organism>
<gene>
    <name evidence="2" type="ORF">BTUL_0005g01560</name>
</gene>
<evidence type="ECO:0000256" key="1">
    <source>
        <dbReference type="SAM" id="MobiDB-lite"/>
    </source>
</evidence>
<dbReference type="AlphaFoldDB" id="A0A4Z1F4P3"/>
<accession>A0A4Z1F4P3</accession>
<proteinExistence type="predicted"/>
<feature type="compositionally biased region" description="Basic residues" evidence="1">
    <location>
        <begin position="174"/>
        <end position="183"/>
    </location>
</feature>
<dbReference type="EMBL" id="PQXH01000005">
    <property type="protein sequence ID" value="TGO19306.1"/>
    <property type="molecule type" value="Genomic_DNA"/>
</dbReference>
<feature type="region of interest" description="Disordered" evidence="1">
    <location>
        <begin position="172"/>
        <end position="200"/>
    </location>
</feature>
<evidence type="ECO:0000313" key="3">
    <source>
        <dbReference type="Proteomes" id="UP000297777"/>
    </source>
</evidence>
<protein>
    <submittedName>
        <fullName evidence="2">Uncharacterized protein</fullName>
    </submittedName>
</protein>
<dbReference type="OrthoDB" id="3558783at2759"/>
<sequence length="200" mass="22150">MVAAQQIPNLSEEHSGPLAPWKIEEQAKRKVTHSARDNVQRPEVLAVSIFSSQYILGYNVENPDEIPKTGRLDVVRDCPPGLNYKSRKHWHHQRNFYVKLAGMQDEWVGFSGGEEGSAEGSKDESQEQGFMGFLNDGVEDVDRAAGHHRLTNDLGIPSPPVVQPVVPLLDRGLSHSRKVRKKSSPPTAIGRASRCAPLKT</sequence>